<dbReference type="SUPFAM" id="SSF53335">
    <property type="entry name" value="S-adenosyl-L-methionine-dependent methyltransferases"/>
    <property type="match status" value="1"/>
</dbReference>
<dbReference type="PANTHER" id="PTHR43591">
    <property type="entry name" value="METHYLTRANSFERASE"/>
    <property type="match status" value="1"/>
</dbReference>
<evidence type="ECO:0000259" key="2">
    <source>
        <dbReference type="Pfam" id="PF08241"/>
    </source>
</evidence>
<dbReference type="EMBL" id="EF210454">
    <property type="protein sequence ID" value="ABP49094.1"/>
    <property type="molecule type" value="Genomic_DNA"/>
</dbReference>
<evidence type="ECO:0000256" key="1">
    <source>
        <dbReference type="SAM" id="MobiDB-lite"/>
    </source>
</evidence>
<dbReference type="Pfam" id="PF08241">
    <property type="entry name" value="Methyltransf_11"/>
    <property type="match status" value="1"/>
</dbReference>
<accession>A7TUR5</accession>
<dbReference type="GO" id="GO:0008757">
    <property type="term" value="F:S-adenosylmethionine-dependent methyltransferase activity"/>
    <property type="evidence" value="ECO:0007669"/>
    <property type="project" value="InterPro"/>
</dbReference>
<dbReference type="CDD" id="cd02440">
    <property type="entry name" value="AdoMet_MTases"/>
    <property type="match status" value="1"/>
</dbReference>
<reference evidence="3" key="1">
    <citation type="journal article" date="2007" name="Mol. Microbiol.">
        <title>Analysis of a genomic island housing genes for DNA S-modification system in Streptomyces lividans 66 and its counterparts in other distantly related bacteria.</title>
        <authorList>
            <person name="He X."/>
            <person name="Ou H.Y."/>
            <person name="Yu Q."/>
            <person name="Zhou X."/>
            <person name="Wu J."/>
            <person name="Liang J."/>
            <person name="Zhang W."/>
            <person name="Rajakumar K."/>
            <person name="Deng Z."/>
        </authorList>
    </citation>
    <scope>NUCLEOTIDE SEQUENCE</scope>
    <source>
        <strain evidence="3">66</strain>
    </source>
</reference>
<evidence type="ECO:0000313" key="3">
    <source>
        <dbReference type="EMBL" id="ABP49094.1"/>
    </source>
</evidence>
<proteinExistence type="predicted"/>
<dbReference type="InterPro" id="IPR029063">
    <property type="entry name" value="SAM-dependent_MTases_sf"/>
</dbReference>
<organism evidence="3">
    <name type="scientific">Streptomyces lividans</name>
    <dbReference type="NCBI Taxonomy" id="1916"/>
    <lineage>
        <taxon>Bacteria</taxon>
        <taxon>Bacillati</taxon>
        <taxon>Actinomycetota</taxon>
        <taxon>Actinomycetes</taxon>
        <taxon>Kitasatosporales</taxon>
        <taxon>Streptomycetaceae</taxon>
        <taxon>Streptomyces</taxon>
    </lineage>
</organism>
<dbReference type="Gene3D" id="3.40.50.150">
    <property type="entry name" value="Vaccinia Virus protein VP39"/>
    <property type="match status" value="1"/>
</dbReference>
<feature type="region of interest" description="Disordered" evidence="1">
    <location>
        <begin position="11"/>
        <end position="41"/>
    </location>
</feature>
<protein>
    <submittedName>
        <fullName evidence="3">Hypothetcal protein</fullName>
    </submittedName>
</protein>
<dbReference type="PANTHER" id="PTHR43591:SF24">
    <property type="entry name" value="2-METHOXY-6-POLYPRENYL-1,4-BENZOQUINOL METHYLASE, MITOCHONDRIAL"/>
    <property type="match status" value="1"/>
</dbReference>
<gene>
    <name evidence="3" type="ORF">SLG18</name>
</gene>
<feature type="domain" description="Methyltransferase type 11" evidence="2">
    <location>
        <begin position="96"/>
        <end position="193"/>
    </location>
</feature>
<dbReference type="AlphaFoldDB" id="A7TUR5"/>
<sequence length="317" mass="33817">MWCCWPTGARRAAGCGRSPPRSPDRPAPPVRGCGMNEPNPFLDPARQSELYGHASRLAGRTTALMRAKTAGHPVPETIVSLVQTHHTRPDRLGVVLDIGCGRGTSSLVIAEQLRPRRVVGLDAAPSLLAQARERAKDLPDSTVEFVEGDFHDLPLPDGSSDVVVAAFCLYHSPRPQDVVGQIARVLAPGGLAVLVTKGLDSYQEMDQLVAATGLDPRAARHESLYTAAHSGNLADVAASSLDVIAVLDEEHVFTFDGHDHTAQYLATNPKYDLAPGLYGDPGALAATLHEFLPDQPLTTRSRITFVVAQPKEGGEPA</sequence>
<name>A7TUR5_STRLI</name>
<dbReference type="InterPro" id="IPR013216">
    <property type="entry name" value="Methyltransf_11"/>
</dbReference>